<sequence length="463" mass="51860">MALRNKSVATIEAPQFINLEPDALNPGISKCEIKVMYLGKNRNGSYMDKNAAINMAQSLRCVPIVAAYHEDKEDFGDHGEVIHIENGEISFTCATVPYGFVAPDAKVWFQKFIDTDEFGNEIEREYMMTTGYLWTDQYPEITKCLSEGQGQSMELDNTDGHWATDNNSGVDFFIINDATITKLCVLGDDVEPCFEGASVTDINVSKDFSLEKNFNQTLFSMMNELKDALENKGGLNMSLEEIKANEEVAEDFAEEVKEEASVAEPEGEVAEDFTEGEAPVAEEPETDDSAEEFAEKKAADKDDEEDQDDQDDKSDDGEASDDKPEEDPEKKHSLENSTVTELVEQFEALKSKCDALETEIEALRSFKIEREMADKDALIAKYHMLSEEDKAEVEAHKAEYSLDEIESKLALIYVQKNVDFDTFDGTPEAEEKSEVVTSFSLVDNEVAEEADYMLQALREAKNI</sequence>
<evidence type="ECO:0008006" key="4">
    <source>
        <dbReference type="Google" id="ProtNLM"/>
    </source>
</evidence>
<dbReference type="EMBL" id="BK032687">
    <property type="protein sequence ID" value="DAF55229.1"/>
    <property type="molecule type" value="Genomic_DNA"/>
</dbReference>
<evidence type="ECO:0000256" key="2">
    <source>
        <dbReference type="SAM" id="MobiDB-lite"/>
    </source>
</evidence>
<feature type="coiled-coil region" evidence="1">
    <location>
        <begin position="339"/>
        <end position="366"/>
    </location>
</feature>
<accession>A0A8S5SVY2</accession>
<evidence type="ECO:0000313" key="3">
    <source>
        <dbReference type="EMBL" id="DAF55229.1"/>
    </source>
</evidence>
<feature type="compositionally biased region" description="Acidic residues" evidence="2">
    <location>
        <begin position="265"/>
        <end position="292"/>
    </location>
</feature>
<name>A0A8S5SVY2_9CAUD</name>
<feature type="region of interest" description="Disordered" evidence="2">
    <location>
        <begin position="251"/>
        <end position="338"/>
    </location>
</feature>
<protein>
    <recommendedName>
        <fullName evidence="4">Prohead protease</fullName>
    </recommendedName>
</protein>
<reference evidence="3" key="1">
    <citation type="journal article" date="2021" name="Proc. Natl. Acad. Sci. U.S.A.">
        <title>A Catalog of Tens of Thousands of Viruses from Human Metagenomes Reveals Hidden Associations with Chronic Diseases.</title>
        <authorList>
            <person name="Tisza M.J."/>
            <person name="Buck C.B."/>
        </authorList>
    </citation>
    <scope>NUCLEOTIDE SEQUENCE</scope>
    <source>
        <strain evidence="3">CtZHD14</strain>
    </source>
</reference>
<proteinExistence type="predicted"/>
<evidence type="ECO:0000256" key="1">
    <source>
        <dbReference type="SAM" id="Coils"/>
    </source>
</evidence>
<keyword evidence="1" id="KW-0175">Coiled coil</keyword>
<feature type="compositionally biased region" description="Acidic residues" evidence="2">
    <location>
        <begin position="301"/>
        <end position="327"/>
    </location>
</feature>
<organism evidence="3">
    <name type="scientific">Siphoviridae sp. ctZHD14</name>
    <dbReference type="NCBI Taxonomy" id="2827891"/>
    <lineage>
        <taxon>Viruses</taxon>
        <taxon>Duplodnaviria</taxon>
        <taxon>Heunggongvirae</taxon>
        <taxon>Uroviricota</taxon>
        <taxon>Caudoviricetes</taxon>
    </lineage>
</organism>